<protein>
    <submittedName>
        <fullName evidence="1">11404_t:CDS:1</fullName>
    </submittedName>
</protein>
<dbReference type="EMBL" id="CAJVPW010009132">
    <property type="protein sequence ID" value="CAG8601404.1"/>
    <property type="molecule type" value="Genomic_DNA"/>
</dbReference>
<sequence length="97" mass="10956">VILWNNVAKGYNPTVPFKAPFVLDSLVRSLELFVLGYSKGGVSYTKQCCDGDFRQTIVKELEAHRGHRIICERPSLAPLLMYSMCKDCFDSAKGYTF</sequence>
<gene>
    <name evidence="1" type="ORF">SPELUC_LOCUS7134</name>
</gene>
<accession>A0ACA9MPH8</accession>
<evidence type="ECO:0000313" key="2">
    <source>
        <dbReference type="Proteomes" id="UP000789366"/>
    </source>
</evidence>
<name>A0ACA9MPH8_9GLOM</name>
<dbReference type="Proteomes" id="UP000789366">
    <property type="component" value="Unassembled WGS sequence"/>
</dbReference>
<proteinExistence type="predicted"/>
<evidence type="ECO:0000313" key="1">
    <source>
        <dbReference type="EMBL" id="CAG8601404.1"/>
    </source>
</evidence>
<comment type="caution">
    <text evidence="1">The sequence shown here is derived from an EMBL/GenBank/DDBJ whole genome shotgun (WGS) entry which is preliminary data.</text>
</comment>
<keyword evidence="2" id="KW-1185">Reference proteome</keyword>
<organism evidence="1 2">
    <name type="scientific">Cetraspora pellucida</name>
    <dbReference type="NCBI Taxonomy" id="1433469"/>
    <lineage>
        <taxon>Eukaryota</taxon>
        <taxon>Fungi</taxon>
        <taxon>Fungi incertae sedis</taxon>
        <taxon>Mucoromycota</taxon>
        <taxon>Glomeromycotina</taxon>
        <taxon>Glomeromycetes</taxon>
        <taxon>Diversisporales</taxon>
        <taxon>Gigasporaceae</taxon>
        <taxon>Cetraspora</taxon>
    </lineage>
</organism>
<feature type="non-terminal residue" evidence="1">
    <location>
        <position position="1"/>
    </location>
</feature>
<reference evidence="1" key="1">
    <citation type="submission" date="2021-06" db="EMBL/GenBank/DDBJ databases">
        <authorList>
            <person name="Kallberg Y."/>
            <person name="Tangrot J."/>
            <person name="Rosling A."/>
        </authorList>
    </citation>
    <scope>NUCLEOTIDE SEQUENCE</scope>
    <source>
        <strain evidence="1">28 12/20/2015</strain>
    </source>
</reference>